<protein>
    <submittedName>
        <fullName evidence="1">Uncharacterized protein</fullName>
    </submittedName>
</protein>
<sequence length="119" mass="13539">MPTYQGNADAITLRNTSVEKLQRRDNFDWACLTGRFIKIPHTGCSMRYPEVIHRQLWITRPPGPFFNACRACFQLRQALVTVQTAGRPTRTLKTDGTKIASFFLQAQLLLFSQNHLGNG</sequence>
<dbReference type="EMBL" id="CP000270">
    <property type="protein sequence ID" value="ABE32669.1"/>
    <property type="molecule type" value="Genomic_DNA"/>
</dbReference>
<name>Q13TC0_PARXL</name>
<proteinExistence type="predicted"/>
<evidence type="ECO:0000313" key="2">
    <source>
        <dbReference type="Proteomes" id="UP000001817"/>
    </source>
</evidence>
<organism evidence="1 2">
    <name type="scientific">Paraburkholderia xenovorans (strain LB400)</name>
    <dbReference type="NCBI Taxonomy" id="266265"/>
    <lineage>
        <taxon>Bacteria</taxon>
        <taxon>Pseudomonadati</taxon>
        <taxon>Pseudomonadota</taxon>
        <taxon>Betaproteobacteria</taxon>
        <taxon>Burkholderiales</taxon>
        <taxon>Burkholderiaceae</taxon>
        <taxon>Paraburkholderia</taxon>
    </lineage>
</organism>
<dbReference type="KEGG" id="bxe:Bxe_A0264"/>
<dbReference type="Proteomes" id="UP000001817">
    <property type="component" value="Chromosome 1"/>
</dbReference>
<gene>
    <name evidence="1" type="ORF">Bxe_A0264</name>
</gene>
<dbReference type="AlphaFoldDB" id="Q13TC0"/>
<reference evidence="1 2" key="1">
    <citation type="journal article" date="2006" name="Proc. Natl. Acad. Sci. U.S.A.">
        <title>Burkholderia xenovorans LB400 harbors a multi-replicon, 9.73-Mbp genome shaped for versatility.</title>
        <authorList>
            <person name="Chain P.S."/>
            <person name="Denef V.J."/>
            <person name="Konstantinidis K.T."/>
            <person name="Vergez L.M."/>
            <person name="Agullo L."/>
            <person name="Reyes V.L."/>
            <person name="Hauser L."/>
            <person name="Cordova M."/>
            <person name="Gomez L."/>
            <person name="Gonzalez M."/>
            <person name="Land M."/>
            <person name="Lao V."/>
            <person name="Larimer F."/>
            <person name="LiPuma J.J."/>
            <person name="Mahenthiralingam E."/>
            <person name="Malfatti S.A."/>
            <person name="Marx C.J."/>
            <person name="Parnell J.J."/>
            <person name="Ramette A."/>
            <person name="Richardson P."/>
            <person name="Seeger M."/>
            <person name="Smith D."/>
            <person name="Spilker T."/>
            <person name="Sul W.J."/>
            <person name="Tsoi T.V."/>
            <person name="Ulrich L.E."/>
            <person name="Zhulin I.B."/>
            <person name="Tiedje J.M."/>
        </authorList>
    </citation>
    <scope>NUCLEOTIDE SEQUENCE [LARGE SCALE GENOMIC DNA]</scope>
    <source>
        <strain evidence="1 2">LB400</strain>
    </source>
</reference>
<accession>Q13TC0</accession>
<keyword evidence="2" id="KW-1185">Reference proteome</keyword>
<evidence type="ECO:0000313" key="1">
    <source>
        <dbReference type="EMBL" id="ABE32669.1"/>
    </source>
</evidence>